<gene>
    <name evidence="2" type="ORF">ASPCADRAFT_209751</name>
</gene>
<evidence type="ECO:0000256" key="1">
    <source>
        <dbReference type="SAM" id="MobiDB-lite"/>
    </source>
</evidence>
<dbReference type="Proteomes" id="UP000188318">
    <property type="component" value="Unassembled WGS sequence"/>
</dbReference>
<sequence>MAGSAPSLVSLLANSPPPAPSIRGSGSPSQRLPPGHTAYLDPLPLLPRTRAGAPQSQSL</sequence>
<protein>
    <submittedName>
        <fullName evidence="2">Uncharacterized protein</fullName>
    </submittedName>
</protein>
<proteinExistence type="predicted"/>
<reference evidence="3" key="1">
    <citation type="journal article" date="2017" name="Genome Biol.">
        <title>Comparative genomics reveals high biological diversity and specific adaptations in the industrially and medically important fungal genus Aspergillus.</title>
        <authorList>
            <person name="de Vries R.P."/>
            <person name="Riley R."/>
            <person name="Wiebenga A."/>
            <person name="Aguilar-Osorio G."/>
            <person name="Amillis S."/>
            <person name="Uchima C.A."/>
            <person name="Anderluh G."/>
            <person name="Asadollahi M."/>
            <person name="Askin M."/>
            <person name="Barry K."/>
            <person name="Battaglia E."/>
            <person name="Bayram O."/>
            <person name="Benocci T."/>
            <person name="Braus-Stromeyer S.A."/>
            <person name="Caldana C."/>
            <person name="Canovas D."/>
            <person name="Cerqueira G.C."/>
            <person name="Chen F."/>
            <person name="Chen W."/>
            <person name="Choi C."/>
            <person name="Clum A."/>
            <person name="Dos Santos R.A."/>
            <person name="Damasio A.R."/>
            <person name="Diallinas G."/>
            <person name="Emri T."/>
            <person name="Fekete E."/>
            <person name="Flipphi M."/>
            <person name="Freyberg S."/>
            <person name="Gallo A."/>
            <person name="Gournas C."/>
            <person name="Habgood R."/>
            <person name="Hainaut M."/>
            <person name="Harispe M.L."/>
            <person name="Henrissat B."/>
            <person name="Hilden K.S."/>
            <person name="Hope R."/>
            <person name="Hossain A."/>
            <person name="Karabika E."/>
            <person name="Karaffa L."/>
            <person name="Karanyi Z."/>
            <person name="Krasevec N."/>
            <person name="Kuo A."/>
            <person name="Kusch H."/>
            <person name="LaButti K."/>
            <person name="Lagendijk E.L."/>
            <person name="Lapidus A."/>
            <person name="Levasseur A."/>
            <person name="Lindquist E."/>
            <person name="Lipzen A."/>
            <person name="Logrieco A.F."/>
            <person name="MacCabe A."/>
            <person name="Maekelae M.R."/>
            <person name="Malavazi I."/>
            <person name="Melin P."/>
            <person name="Meyer V."/>
            <person name="Mielnichuk N."/>
            <person name="Miskei M."/>
            <person name="Molnar A.P."/>
            <person name="Mule G."/>
            <person name="Ngan C.Y."/>
            <person name="Orejas M."/>
            <person name="Orosz E."/>
            <person name="Ouedraogo J.P."/>
            <person name="Overkamp K.M."/>
            <person name="Park H.-S."/>
            <person name="Perrone G."/>
            <person name="Piumi F."/>
            <person name="Punt P.J."/>
            <person name="Ram A.F."/>
            <person name="Ramon A."/>
            <person name="Rauscher S."/>
            <person name="Record E."/>
            <person name="Riano-Pachon D.M."/>
            <person name="Robert V."/>
            <person name="Roehrig J."/>
            <person name="Ruller R."/>
            <person name="Salamov A."/>
            <person name="Salih N.S."/>
            <person name="Samson R.A."/>
            <person name="Sandor E."/>
            <person name="Sanguinetti M."/>
            <person name="Schuetze T."/>
            <person name="Sepcic K."/>
            <person name="Shelest E."/>
            <person name="Sherlock G."/>
            <person name="Sophianopoulou V."/>
            <person name="Squina F.M."/>
            <person name="Sun H."/>
            <person name="Susca A."/>
            <person name="Todd R.B."/>
            <person name="Tsang A."/>
            <person name="Unkles S.E."/>
            <person name="van de Wiele N."/>
            <person name="van Rossen-Uffink D."/>
            <person name="Oliveira J.V."/>
            <person name="Vesth T.C."/>
            <person name="Visser J."/>
            <person name="Yu J.-H."/>
            <person name="Zhou M."/>
            <person name="Andersen M.R."/>
            <person name="Archer D.B."/>
            <person name="Baker S.E."/>
            <person name="Benoit I."/>
            <person name="Brakhage A.A."/>
            <person name="Braus G.H."/>
            <person name="Fischer R."/>
            <person name="Frisvad J.C."/>
            <person name="Goldman G.H."/>
            <person name="Houbraken J."/>
            <person name="Oakley B."/>
            <person name="Pocsi I."/>
            <person name="Scazzocchio C."/>
            <person name="Seiboth B."/>
            <person name="vanKuyk P.A."/>
            <person name="Wortman J."/>
            <person name="Dyer P.S."/>
            <person name="Grigoriev I.V."/>
        </authorList>
    </citation>
    <scope>NUCLEOTIDE SEQUENCE [LARGE SCALE GENOMIC DNA]</scope>
    <source>
        <strain evidence="3">ITEM 5010</strain>
    </source>
</reference>
<dbReference type="EMBL" id="KV907505">
    <property type="protein sequence ID" value="OOF93135.1"/>
    <property type="molecule type" value="Genomic_DNA"/>
</dbReference>
<feature type="non-terminal residue" evidence="2">
    <location>
        <position position="59"/>
    </location>
</feature>
<dbReference type="AlphaFoldDB" id="A0A1R3RF75"/>
<keyword evidence="3" id="KW-1185">Reference proteome</keyword>
<evidence type="ECO:0000313" key="2">
    <source>
        <dbReference type="EMBL" id="OOF93135.1"/>
    </source>
</evidence>
<evidence type="ECO:0000313" key="3">
    <source>
        <dbReference type="Proteomes" id="UP000188318"/>
    </source>
</evidence>
<feature type="region of interest" description="Disordered" evidence="1">
    <location>
        <begin position="1"/>
        <end position="59"/>
    </location>
</feature>
<feature type="compositionally biased region" description="Low complexity" evidence="1">
    <location>
        <begin position="1"/>
        <end position="14"/>
    </location>
</feature>
<dbReference type="VEuPathDB" id="FungiDB:ASPCADRAFT_209751"/>
<name>A0A1R3RF75_ASPC5</name>
<organism evidence="2 3">
    <name type="scientific">Aspergillus carbonarius (strain ITEM 5010)</name>
    <dbReference type="NCBI Taxonomy" id="602072"/>
    <lineage>
        <taxon>Eukaryota</taxon>
        <taxon>Fungi</taxon>
        <taxon>Dikarya</taxon>
        <taxon>Ascomycota</taxon>
        <taxon>Pezizomycotina</taxon>
        <taxon>Eurotiomycetes</taxon>
        <taxon>Eurotiomycetidae</taxon>
        <taxon>Eurotiales</taxon>
        <taxon>Aspergillaceae</taxon>
        <taxon>Aspergillus</taxon>
        <taxon>Aspergillus subgen. Circumdati</taxon>
    </lineage>
</organism>
<accession>A0A1R3RF75</accession>